<comment type="caution">
    <text evidence="2">The sequence shown here is derived from an EMBL/GenBank/DDBJ whole genome shotgun (WGS) entry which is preliminary data.</text>
</comment>
<dbReference type="PATRIC" id="fig|742742.3.peg.877"/>
<keyword evidence="3" id="KW-1185">Reference proteome</keyword>
<keyword evidence="1" id="KW-0472">Membrane</keyword>
<feature type="transmembrane region" description="Helical" evidence="1">
    <location>
        <begin position="34"/>
        <end position="54"/>
    </location>
</feature>
<organism evidence="2 3">
    <name type="scientific">Collinsella tanakaei YIT 12063</name>
    <dbReference type="NCBI Taxonomy" id="742742"/>
    <lineage>
        <taxon>Bacteria</taxon>
        <taxon>Bacillati</taxon>
        <taxon>Actinomycetota</taxon>
        <taxon>Coriobacteriia</taxon>
        <taxon>Coriobacteriales</taxon>
        <taxon>Coriobacteriaceae</taxon>
        <taxon>Collinsella</taxon>
    </lineage>
</organism>
<dbReference type="Proteomes" id="UP000004830">
    <property type="component" value="Unassembled WGS sequence"/>
</dbReference>
<sequence>MPPRRRDVVGDVMRGSSLGRLHEPRASESAQATLEMALCTVALLGMILGVAVVWRAAERGVLARLVEEAASHGLDVAGAIDAALF</sequence>
<name>G1WHU6_9ACTN</name>
<dbReference type="STRING" id="742742.HMPREF9452_00909"/>
<dbReference type="eggNOG" id="ENOG5030QKD">
    <property type="taxonomic scope" value="Bacteria"/>
</dbReference>
<accession>G1WHU6</accession>
<proteinExistence type="predicted"/>
<keyword evidence="1" id="KW-0812">Transmembrane</keyword>
<protein>
    <submittedName>
        <fullName evidence="2">Uncharacterized protein</fullName>
    </submittedName>
</protein>
<dbReference type="AlphaFoldDB" id="G1WHU6"/>
<dbReference type="EMBL" id="ADLS01000011">
    <property type="protein sequence ID" value="EGX71521.1"/>
    <property type="molecule type" value="Genomic_DNA"/>
</dbReference>
<dbReference type="HOGENOM" id="CLU_2506982_0_0_11"/>
<keyword evidence="1" id="KW-1133">Transmembrane helix</keyword>
<evidence type="ECO:0000313" key="2">
    <source>
        <dbReference type="EMBL" id="EGX71521.1"/>
    </source>
</evidence>
<evidence type="ECO:0000313" key="3">
    <source>
        <dbReference type="Proteomes" id="UP000004830"/>
    </source>
</evidence>
<gene>
    <name evidence="2" type="ORF">HMPREF9452_00909</name>
</gene>
<evidence type="ECO:0000256" key="1">
    <source>
        <dbReference type="SAM" id="Phobius"/>
    </source>
</evidence>
<reference evidence="2 3" key="1">
    <citation type="submission" date="2011-06" db="EMBL/GenBank/DDBJ databases">
        <title>The Genome Sequence of Collinsella tanakaei YIT 12063.</title>
        <authorList>
            <consortium name="The Broad Institute Genome Sequencing Platform"/>
            <person name="Earl A."/>
            <person name="Ward D."/>
            <person name="Feldgarden M."/>
            <person name="Gevers D."/>
            <person name="Morotomi M."/>
            <person name="Young S.K."/>
            <person name="Zeng Q."/>
            <person name="Gargeya S."/>
            <person name="Fitzgerald M."/>
            <person name="Haas B."/>
            <person name="Abouelleil A."/>
            <person name="Alvarado L."/>
            <person name="Arachchi H.M."/>
            <person name="Berlin A."/>
            <person name="Brown A."/>
            <person name="Chapman S.B."/>
            <person name="Chen Z."/>
            <person name="Dunbar C."/>
            <person name="Freedman E."/>
            <person name="Gearin G."/>
            <person name="Gellesch M."/>
            <person name="Goldberg J."/>
            <person name="Griggs A."/>
            <person name="Gujja S."/>
            <person name="Heiman D."/>
            <person name="Howarth C."/>
            <person name="Larson L."/>
            <person name="Lui A."/>
            <person name="MacDonald P.J.P."/>
            <person name="Mehta T."/>
            <person name="Montmayeur A."/>
            <person name="Murphy C."/>
            <person name="Neiman D."/>
            <person name="Pearson M."/>
            <person name="Priest M."/>
            <person name="Roberts A."/>
            <person name="Saif S."/>
            <person name="Shea T."/>
            <person name="Shenoy N."/>
            <person name="Sisk P."/>
            <person name="Stolte C."/>
            <person name="Sykes S."/>
            <person name="Wortman J."/>
            <person name="Nusbaum C."/>
            <person name="Birren B."/>
        </authorList>
    </citation>
    <scope>NUCLEOTIDE SEQUENCE [LARGE SCALE GENOMIC DNA]</scope>
    <source>
        <strain evidence="2 3">YIT 12063</strain>
    </source>
</reference>